<protein>
    <submittedName>
        <fullName evidence="1">Uncharacterized protein</fullName>
    </submittedName>
</protein>
<gene>
    <name evidence="1" type="ORF">PF008_g17138</name>
</gene>
<dbReference type="PANTHER" id="PTHR40866:SF1">
    <property type="entry name" value="BED-TYPE DOMAIN-CONTAINING PROTEIN"/>
    <property type="match status" value="1"/>
</dbReference>
<evidence type="ECO:0000313" key="1">
    <source>
        <dbReference type="EMBL" id="KAE9324331.1"/>
    </source>
</evidence>
<comment type="caution">
    <text evidence="1">The sequence shown here is derived from an EMBL/GenBank/DDBJ whole genome shotgun (WGS) entry which is preliminary data.</text>
</comment>
<proteinExistence type="predicted"/>
<organism evidence="1 2">
    <name type="scientific">Phytophthora fragariae</name>
    <dbReference type="NCBI Taxonomy" id="53985"/>
    <lineage>
        <taxon>Eukaryota</taxon>
        <taxon>Sar</taxon>
        <taxon>Stramenopiles</taxon>
        <taxon>Oomycota</taxon>
        <taxon>Peronosporomycetes</taxon>
        <taxon>Peronosporales</taxon>
        <taxon>Peronosporaceae</taxon>
        <taxon>Phytophthora</taxon>
    </lineage>
</organism>
<sequence length="210" mass="24133">MLQRFIDFRPYLHLFRDDCEVDRDLPADAQPDDIRRIPFVDLIPSAGEERNISALLDEMIAFDVITGNLLRHDMTVATARDIVLDIYDNMERYLTSDDIVECPEFECGLAKVQAGMDSTLSRGERKLLHRISAELTHTRRLQRRLKKTEAKACCRVERFFSTVKSTVGYWRKNMTASTPETVMFLKLDLDLVTPADVFTAIENSKSTDHS</sequence>
<evidence type="ECO:0000313" key="2">
    <source>
        <dbReference type="Proteomes" id="UP000486351"/>
    </source>
</evidence>
<reference evidence="1 2" key="1">
    <citation type="submission" date="2018-09" db="EMBL/GenBank/DDBJ databases">
        <title>Genomic investigation of the strawberry pathogen Phytophthora fragariae indicates pathogenicity is determined by transcriptional variation in three key races.</title>
        <authorList>
            <person name="Adams T.M."/>
            <person name="Armitage A.D."/>
            <person name="Sobczyk M.K."/>
            <person name="Bates H.J."/>
            <person name="Dunwell J.M."/>
            <person name="Nellist C.F."/>
            <person name="Harrison R.J."/>
        </authorList>
    </citation>
    <scope>NUCLEOTIDE SEQUENCE [LARGE SCALE GENOMIC DNA]</scope>
    <source>
        <strain evidence="1 2">NOV-77</strain>
    </source>
</reference>
<dbReference type="EMBL" id="QXFY01001218">
    <property type="protein sequence ID" value="KAE9324331.1"/>
    <property type="molecule type" value="Genomic_DNA"/>
</dbReference>
<dbReference type="Proteomes" id="UP000486351">
    <property type="component" value="Unassembled WGS sequence"/>
</dbReference>
<dbReference type="AlphaFoldDB" id="A0A6G0R954"/>
<dbReference type="PANTHER" id="PTHR40866">
    <property type="entry name" value="BED-TYPE DOMAIN-CONTAINING PROTEIN"/>
    <property type="match status" value="1"/>
</dbReference>
<accession>A0A6G0R954</accession>
<name>A0A6G0R954_9STRA</name>